<evidence type="ECO:0000313" key="5">
    <source>
        <dbReference type="Proteomes" id="UP000033632"/>
    </source>
</evidence>
<dbReference type="SMART" id="SM00829">
    <property type="entry name" value="PKS_ER"/>
    <property type="match status" value="1"/>
</dbReference>
<sequence>MTILQTIPERMTAISISAPGGPEVLTPVHHDVPRIGETDVLIRVAAAGVNGPDLSQRRGQYAPPPGASPLPGLEVAGEIAAVGSAVDGFAVGDEVMALTNGGGYAEYVAVPAGQVLPLPTFWSMEEAAALPECWFTVTQTLVMRAGLEPGMSVLVHGAAGGVGGAAVSIAAALGAWPIAVVSSPRKAAYARALGAAEIIDRTREDLVEHALALTGDRGVDRVVDLLGGETAAKNIAACARGGHIVQVSTLAGGTAEVPLRQMMARDLTLSASTLRPQSPATKAAIARHIHEHLFVHLENRDFPRPRLTVLPLEEAPAAHRALEASDHFGKVVLLTAWGRREEI</sequence>
<dbReference type="Gene3D" id="3.40.50.720">
    <property type="entry name" value="NAD(P)-binding Rossmann-like Domain"/>
    <property type="match status" value="1"/>
</dbReference>
<dbReference type="Proteomes" id="UP000033632">
    <property type="component" value="Unassembled WGS sequence"/>
</dbReference>
<organism evidence="4 5">
    <name type="scientific">Devosia geojensis</name>
    <dbReference type="NCBI Taxonomy" id="443610"/>
    <lineage>
        <taxon>Bacteria</taxon>
        <taxon>Pseudomonadati</taxon>
        <taxon>Pseudomonadota</taxon>
        <taxon>Alphaproteobacteria</taxon>
        <taxon>Hyphomicrobiales</taxon>
        <taxon>Devosiaceae</taxon>
        <taxon>Devosia</taxon>
    </lineage>
</organism>
<dbReference type="PANTHER" id="PTHR48106:SF8">
    <property type="entry name" value="OS02G0805600 PROTEIN"/>
    <property type="match status" value="1"/>
</dbReference>
<name>A0A0F5FD79_9HYPH</name>
<feature type="domain" description="Enoyl reductase (ER)" evidence="3">
    <location>
        <begin position="20"/>
        <end position="333"/>
    </location>
</feature>
<keyword evidence="1" id="KW-0521">NADP</keyword>
<dbReference type="Gene3D" id="3.90.180.10">
    <property type="entry name" value="Medium-chain alcohol dehydrogenases, catalytic domain"/>
    <property type="match status" value="1"/>
</dbReference>
<dbReference type="InterPro" id="IPR014189">
    <property type="entry name" value="Quinone_OxRdtase_PIG3"/>
</dbReference>
<accession>A0A0F5FD79</accession>
<gene>
    <name evidence="4" type="ORF">VE25_21120</name>
</gene>
<proteinExistence type="predicted"/>
<reference evidence="4 5" key="1">
    <citation type="submission" date="2015-03" db="EMBL/GenBank/DDBJ databases">
        <authorList>
            <person name="Hassan Y.I."/>
            <person name="Lepp D."/>
            <person name="Li X.-Z."/>
            <person name="Zhou T."/>
        </authorList>
    </citation>
    <scope>NUCLEOTIDE SEQUENCE [LARGE SCALE GENOMIC DNA]</scope>
    <source>
        <strain evidence="4 5">BD-c194</strain>
    </source>
</reference>
<dbReference type="InterPro" id="IPR013149">
    <property type="entry name" value="ADH-like_C"/>
</dbReference>
<dbReference type="InterPro" id="IPR020843">
    <property type="entry name" value="ER"/>
</dbReference>
<dbReference type="Pfam" id="PF08240">
    <property type="entry name" value="ADH_N"/>
    <property type="match status" value="1"/>
</dbReference>
<dbReference type="GO" id="GO:0016651">
    <property type="term" value="F:oxidoreductase activity, acting on NAD(P)H"/>
    <property type="evidence" value="ECO:0007669"/>
    <property type="project" value="TreeGrafter"/>
</dbReference>
<keyword evidence="2" id="KW-0560">Oxidoreductase</keyword>
<dbReference type="OrthoDB" id="9780520at2"/>
<evidence type="ECO:0000256" key="1">
    <source>
        <dbReference type="ARBA" id="ARBA00022857"/>
    </source>
</evidence>
<dbReference type="SUPFAM" id="SSF50129">
    <property type="entry name" value="GroES-like"/>
    <property type="match status" value="1"/>
</dbReference>
<dbReference type="InterPro" id="IPR036291">
    <property type="entry name" value="NAD(P)-bd_dom_sf"/>
</dbReference>
<evidence type="ECO:0000256" key="2">
    <source>
        <dbReference type="ARBA" id="ARBA00023002"/>
    </source>
</evidence>
<dbReference type="EMBL" id="JZEX01000199">
    <property type="protein sequence ID" value="KKB06806.1"/>
    <property type="molecule type" value="Genomic_DNA"/>
</dbReference>
<dbReference type="PATRIC" id="fig|443610.3.peg.2553"/>
<evidence type="ECO:0000259" key="3">
    <source>
        <dbReference type="SMART" id="SM00829"/>
    </source>
</evidence>
<evidence type="ECO:0000313" key="4">
    <source>
        <dbReference type="EMBL" id="KKB06806.1"/>
    </source>
</evidence>
<dbReference type="Pfam" id="PF00107">
    <property type="entry name" value="ADH_zinc_N"/>
    <property type="match status" value="1"/>
</dbReference>
<dbReference type="GO" id="GO:0070402">
    <property type="term" value="F:NADPH binding"/>
    <property type="evidence" value="ECO:0007669"/>
    <property type="project" value="TreeGrafter"/>
</dbReference>
<dbReference type="PANTHER" id="PTHR48106">
    <property type="entry name" value="QUINONE OXIDOREDUCTASE PIG3-RELATED"/>
    <property type="match status" value="1"/>
</dbReference>
<dbReference type="CDD" id="cd05276">
    <property type="entry name" value="p53_inducible_oxidoreductase"/>
    <property type="match status" value="1"/>
</dbReference>
<dbReference type="InterPro" id="IPR013154">
    <property type="entry name" value="ADH-like_N"/>
</dbReference>
<dbReference type="NCBIfam" id="TIGR02824">
    <property type="entry name" value="quinone_pig3"/>
    <property type="match status" value="1"/>
</dbReference>
<protein>
    <submittedName>
        <fullName evidence="4">NAD(P)H-quinone oxidoreductase</fullName>
    </submittedName>
</protein>
<dbReference type="RefSeq" id="WP_046110652.1">
    <property type="nucleotide sequence ID" value="NZ_JZEX01000199.1"/>
</dbReference>
<keyword evidence="5" id="KW-1185">Reference proteome</keyword>
<comment type="caution">
    <text evidence="4">The sequence shown here is derived from an EMBL/GenBank/DDBJ whole genome shotgun (WGS) entry which is preliminary data.</text>
</comment>
<dbReference type="SUPFAM" id="SSF51735">
    <property type="entry name" value="NAD(P)-binding Rossmann-fold domains"/>
    <property type="match status" value="1"/>
</dbReference>
<dbReference type="STRING" id="443610.VE25_21120"/>
<dbReference type="AlphaFoldDB" id="A0A0F5FD79"/>
<dbReference type="InterPro" id="IPR011032">
    <property type="entry name" value="GroES-like_sf"/>
</dbReference>